<evidence type="ECO:0000256" key="1">
    <source>
        <dbReference type="SAM" id="MobiDB-lite"/>
    </source>
</evidence>
<proteinExistence type="predicted"/>
<dbReference type="AlphaFoldDB" id="A0A653AZ88"/>
<reference evidence="2" key="1">
    <citation type="submission" date="2018-11" db="EMBL/GenBank/DDBJ databases">
        <authorList>
            <consortium name="Genoscope - CEA"/>
            <person name="William W."/>
        </authorList>
    </citation>
    <scope>NUCLEOTIDE SEQUENCE [LARGE SCALE GENOMIC DNA]</scope>
    <source>
        <strain evidence="2">T9AD</strain>
    </source>
</reference>
<evidence type="ECO:0000313" key="2">
    <source>
        <dbReference type="EMBL" id="VDN61416.1"/>
    </source>
</evidence>
<dbReference type="EMBL" id="LR130779">
    <property type="protein sequence ID" value="VDN61416.1"/>
    <property type="molecule type" value="Genomic_DNA"/>
</dbReference>
<sequence>MPREQLQASSFKQEQEQEWATGRYGRQERIYPRKGTTPRPPESRMNGLLHEEPGDGERGGTWDQLA</sequence>
<feature type="compositionally biased region" description="Basic and acidic residues" evidence="1">
    <location>
        <begin position="49"/>
        <end position="60"/>
    </location>
</feature>
<gene>
    <name evidence="2" type="ORF">POT9AD_0425</name>
</gene>
<name>A0A653AZ88_ECTOL</name>
<protein>
    <submittedName>
        <fullName evidence="2">Uncharacterized protein</fullName>
    </submittedName>
</protein>
<feature type="compositionally biased region" description="Polar residues" evidence="1">
    <location>
        <begin position="1"/>
        <end position="12"/>
    </location>
</feature>
<organism evidence="2">
    <name type="scientific">Ectopseudomonas oleovorans</name>
    <name type="common">Pseudomonas oleovorans</name>
    <dbReference type="NCBI Taxonomy" id="301"/>
    <lineage>
        <taxon>Bacteria</taxon>
        <taxon>Pseudomonadati</taxon>
        <taxon>Pseudomonadota</taxon>
        <taxon>Gammaproteobacteria</taxon>
        <taxon>Pseudomonadales</taxon>
        <taxon>Pseudomonadaceae</taxon>
        <taxon>Ectopseudomonas</taxon>
    </lineage>
</organism>
<feature type="region of interest" description="Disordered" evidence="1">
    <location>
        <begin position="1"/>
        <end position="66"/>
    </location>
</feature>
<accession>A0A653AZ88</accession>